<name>A0AAD4CK93_ASPNN</name>
<reference evidence="3" key="1">
    <citation type="journal article" date="2019" name="Beilstein J. Org. Chem.">
        <title>Nanangenines: drimane sesquiterpenoids as the dominant metabolite cohort of a novel Australian fungus, Aspergillus nanangensis.</title>
        <authorList>
            <person name="Lacey H.J."/>
            <person name="Gilchrist C.L.M."/>
            <person name="Crombie A."/>
            <person name="Kalaitzis J.A."/>
            <person name="Vuong D."/>
            <person name="Rutledge P.J."/>
            <person name="Turner P."/>
            <person name="Pitt J.I."/>
            <person name="Lacey E."/>
            <person name="Chooi Y.H."/>
            <person name="Piggott A.M."/>
        </authorList>
    </citation>
    <scope>NUCLEOTIDE SEQUENCE</scope>
    <source>
        <strain evidence="3">MST-FP2251</strain>
    </source>
</reference>
<dbReference type="PANTHER" id="PTHR13542">
    <property type="entry name" value="LSM12 HOMOLOG"/>
    <property type="match status" value="1"/>
</dbReference>
<evidence type="ECO:0000256" key="1">
    <source>
        <dbReference type="SAM" id="MobiDB-lite"/>
    </source>
</evidence>
<dbReference type="Proteomes" id="UP001194746">
    <property type="component" value="Unassembled WGS sequence"/>
</dbReference>
<evidence type="ECO:0000259" key="2">
    <source>
        <dbReference type="PROSITE" id="PS52001"/>
    </source>
</evidence>
<proteinExistence type="predicted"/>
<dbReference type="AlphaFoldDB" id="A0AAD4CK93"/>
<feature type="domain" description="AD" evidence="2">
    <location>
        <begin position="120"/>
        <end position="207"/>
    </location>
</feature>
<comment type="caution">
    <text evidence="3">The sequence shown here is derived from an EMBL/GenBank/DDBJ whole genome shotgun (WGS) entry which is preliminary data.</text>
</comment>
<dbReference type="EMBL" id="VCAU01000052">
    <property type="protein sequence ID" value="KAF9888079.1"/>
    <property type="molecule type" value="Genomic_DNA"/>
</dbReference>
<dbReference type="InterPro" id="IPR047574">
    <property type="entry name" value="AD"/>
</dbReference>
<keyword evidence="4" id="KW-1185">Reference proteome</keyword>
<protein>
    <recommendedName>
        <fullName evidence="2">AD domain-containing protein</fullName>
    </recommendedName>
</protein>
<evidence type="ECO:0000313" key="3">
    <source>
        <dbReference type="EMBL" id="KAF9888079.1"/>
    </source>
</evidence>
<evidence type="ECO:0000313" key="4">
    <source>
        <dbReference type="Proteomes" id="UP001194746"/>
    </source>
</evidence>
<organism evidence="3 4">
    <name type="scientific">Aspergillus nanangensis</name>
    <dbReference type="NCBI Taxonomy" id="2582783"/>
    <lineage>
        <taxon>Eukaryota</taxon>
        <taxon>Fungi</taxon>
        <taxon>Dikarya</taxon>
        <taxon>Ascomycota</taxon>
        <taxon>Pezizomycotina</taxon>
        <taxon>Eurotiomycetes</taxon>
        <taxon>Eurotiomycetidae</taxon>
        <taxon>Eurotiales</taxon>
        <taxon>Aspergillaceae</taxon>
        <taxon>Aspergillus</taxon>
        <taxon>Aspergillus subgen. Circumdati</taxon>
    </lineage>
</organism>
<dbReference type="SMART" id="SM00995">
    <property type="entry name" value="AD"/>
    <property type="match status" value="1"/>
</dbReference>
<feature type="region of interest" description="Disordered" evidence="1">
    <location>
        <begin position="1"/>
        <end position="23"/>
    </location>
</feature>
<gene>
    <name evidence="3" type="ORF">FE257_009344</name>
</gene>
<dbReference type="InterPro" id="IPR019181">
    <property type="entry name" value="LSM12_ABD"/>
</dbReference>
<reference evidence="3" key="2">
    <citation type="submission" date="2020-02" db="EMBL/GenBank/DDBJ databases">
        <authorList>
            <person name="Gilchrist C.L.M."/>
            <person name="Chooi Y.-H."/>
        </authorList>
    </citation>
    <scope>NUCLEOTIDE SEQUENCE</scope>
    <source>
        <strain evidence="3">MST-FP2251</strain>
    </source>
</reference>
<feature type="compositionally biased region" description="Basic and acidic residues" evidence="1">
    <location>
        <begin position="1"/>
        <end position="10"/>
    </location>
</feature>
<dbReference type="InterPro" id="IPR039683">
    <property type="entry name" value="Lsm12-like"/>
</dbReference>
<dbReference type="Pfam" id="PF09793">
    <property type="entry name" value="AD"/>
    <property type="match status" value="1"/>
</dbReference>
<dbReference type="PROSITE" id="PS52001">
    <property type="entry name" value="AD"/>
    <property type="match status" value="1"/>
</dbReference>
<sequence length="207" mass="21994">MADSKRRSPETRAAGQDSTVTGQGMAADMIVPLDVALSDSIGSRIRITTAPVSSTIEGTLFTADPITNLVAINTADAKQPHGDYHVVPVSRIQSFQLISLSPSTKPADGPSFSDAVPAVQALDLRALKTREADAIARLQEGEARRGKGVTREAQDIFDAISRTMPVRWDGPNIVVADAVAISAPYRPDDCRPLVAGDTAAHLRVRKV</sequence>
<accession>A0AAD4CK93</accession>